<accession>A0A9P7QKX4</accession>
<evidence type="ECO:0000313" key="3">
    <source>
        <dbReference type="Proteomes" id="UP000707071"/>
    </source>
</evidence>
<feature type="compositionally biased region" description="Low complexity" evidence="1">
    <location>
        <begin position="154"/>
        <end position="165"/>
    </location>
</feature>
<comment type="caution">
    <text evidence="2">The sequence shown here is derived from an EMBL/GenBank/DDBJ whole genome shotgun (WGS) entry which is preliminary data.</text>
</comment>
<dbReference type="Proteomes" id="UP000707071">
    <property type="component" value="Unassembled WGS sequence"/>
</dbReference>
<dbReference type="EMBL" id="SRRH01000111">
    <property type="protein sequence ID" value="KAG6298866.1"/>
    <property type="molecule type" value="Genomic_DNA"/>
</dbReference>
<name>A0A9P7QKX4_9HYPO</name>
<sequence>MLVAGVRRVPPGNGMPQPLGGGSAMQWTAAATERDSSLYNEPSTPHQSPVTIGTVRGFQCFPPSPQNRVLAQPTPLHRPTSQLPPLAITTTPSLPSLPVQSLPSLLSLPLLPSLSSLSPRPSLLLRHCCPCASAISILDCVVATAPPPPPPPAASRSQFASSACSTKPCGRFQPRPNFEAGARYR</sequence>
<gene>
    <name evidence="2" type="ORF">E4U09_000462</name>
</gene>
<proteinExistence type="predicted"/>
<protein>
    <submittedName>
        <fullName evidence="2">Uncharacterized protein</fullName>
    </submittedName>
</protein>
<organism evidence="2 3">
    <name type="scientific">Claviceps aff. purpurea</name>
    <dbReference type="NCBI Taxonomy" id="1967640"/>
    <lineage>
        <taxon>Eukaryota</taxon>
        <taxon>Fungi</taxon>
        <taxon>Dikarya</taxon>
        <taxon>Ascomycota</taxon>
        <taxon>Pezizomycotina</taxon>
        <taxon>Sordariomycetes</taxon>
        <taxon>Hypocreomycetidae</taxon>
        <taxon>Hypocreales</taxon>
        <taxon>Clavicipitaceae</taxon>
        <taxon>Claviceps</taxon>
    </lineage>
</organism>
<feature type="region of interest" description="Disordered" evidence="1">
    <location>
        <begin position="148"/>
        <end position="185"/>
    </location>
</feature>
<keyword evidence="3" id="KW-1185">Reference proteome</keyword>
<dbReference type="AlphaFoldDB" id="A0A9P7QKX4"/>
<evidence type="ECO:0000256" key="1">
    <source>
        <dbReference type="SAM" id="MobiDB-lite"/>
    </source>
</evidence>
<feature type="region of interest" description="Disordered" evidence="1">
    <location>
        <begin position="1"/>
        <end position="23"/>
    </location>
</feature>
<evidence type="ECO:0000313" key="2">
    <source>
        <dbReference type="EMBL" id="KAG6298866.1"/>
    </source>
</evidence>
<reference evidence="2 3" key="1">
    <citation type="journal article" date="2020" name="bioRxiv">
        <title>Whole genome comparisons of ergot fungi reveals the divergence and evolution of species within the genus Claviceps are the result of varying mechanisms driving genome evolution and host range expansion.</title>
        <authorList>
            <person name="Wyka S.A."/>
            <person name="Mondo S.J."/>
            <person name="Liu M."/>
            <person name="Dettman J."/>
            <person name="Nalam V."/>
            <person name="Broders K.D."/>
        </authorList>
    </citation>
    <scope>NUCLEOTIDE SEQUENCE [LARGE SCALE GENOMIC DNA]</scope>
    <source>
        <strain evidence="2 3">Clav52</strain>
    </source>
</reference>